<gene>
    <name evidence="2" type="ORF">PVAR5_2075</name>
</gene>
<sequence>MTGTTTTKLVPFTVATLILTLALITDAVIIYIMYFVSGQVGNTYPWTLTSVVTGLWLLRLALAADNKTALLVGSLALSASGYFLEGAFSALGLFTYNHVDFFYCPLWLAAIYLHGGFALVEGAPCLRTSVPHQKLT</sequence>
<dbReference type="EMBL" id="BAUL01000057">
    <property type="protein sequence ID" value="GAD93465.1"/>
    <property type="molecule type" value="Genomic_DNA"/>
</dbReference>
<keyword evidence="1" id="KW-0812">Transmembrane</keyword>
<evidence type="ECO:0000313" key="2">
    <source>
        <dbReference type="EMBL" id="GAD93465.1"/>
    </source>
</evidence>
<dbReference type="InParanoid" id="V5HUZ0"/>
<feature type="transmembrane region" description="Helical" evidence="1">
    <location>
        <begin position="106"/>
        <end position="126"/>
    </location>
</feature>
<comment type="caution">
    <text evidence="2">The sequence shown here is derived from an EMBL/GenBank/DDBJ whole genome shotgun (WGS) entry which is preliminary data.</text>
</comment>
<organism evidence="2 3">
    <name type="scientific">Byssochlamys spectabilis (strain No. 5 / NBRC 109023)</name>
    <name type="common">Paecilomyces variotii</name>
    <dbReference type="NCBI Taxonomy" id="1356009"/>
    <lineage>
        <taxon>Eukaryota</taxon>
        <taxon>Fungi</taxon>
        <taxon>Dikarya</taxon>
        <taxon>Ascomycota</taxon>
        <taxon>Pezizomycotina</taxon>
        <taxon>Eurotiomycetes</taxon>
        <taxon>Eurotiomycetidae</taxon>
        <taxon>Eurotiales</taxon>
        <taxon>Thermoascaceae</taxon>
        <taxon>Paecilomyces</taxon>
    </lineage>
</organism>
<accession>V5HUZ0</accession>
<feature type="transmembrane region" description="Helical" evidence="1">
    <location>
        <begin position="43"/>
        <end position="62"/>
    </location>
</feature>
<evidence type="ECO:0000313" key="3">
    <source>
        <dbReference type="Proteomes" id="UP000018001"/>
    </source>
</evidence>
<name>V5HUZ0_BYSSN</name>
<reference evidence="3" key="1">
    <citation type="journal article" date="2014" name="Genome Announc.">
        <title>Draft genome sequence of the formaldehyde-resistant fungus Byssochlamys spectabilis No. 5 (anamorph Paecilomyces variotii No. 5) (NBRC109023).</title>
        <authorList>
            <person name="Oka T."/>
            <person name="Ekino K."/>
            <person name="Fukuda K."/>
            <person name="Nomura Y."/>
        </authorList>
    </citation>
    <scope>NUCLEOTIDE SEQUENCE [LARGE SCALE GENOMIC DNA]</scope>
    <source>
        <strain evidence="3">No. 5 / NBRC 109023</strain>
    </source>
</reference>
<proteinExistence type="predicted"/>
<keyword evidence="1" id="KW-0472">Membrane</keyword>
<feature type="transmembrane region" description="Helical" evidence="1">
    <location>
        <begin position="12"/>
        <end position="37"/>
    </location>
</feature>
<keyword evidence="1" id="KW-1133">Transmembrane helix</keyword>
<keyword evidence="3" id="KW-1185">Reference proteome</keyword>
<dbReference type="AlphaFoldDB" id="V5HUZ0"/>
<evidence type="ECO:0000256" key="1">
    <source>
        <dbReference type="SAM" id="Phobius"/>
    </source>
</evidence>
<dbReference type="HOGENOM" id="CLU_1875141_0_0_1"/>
<feature type="transmembrane region" description="Helical" evidence="1">
    <location>
        <begin position="69"/>
        <end position="94"/>
    </location>
</feature>
<protein>
    <submittedName>
        <fullName evidence="2">Uncharacterized protein</fullName>
    </submittedName>
</protein>
<dbReference type="Proteomes" id="UP000018001">
    <property type="component" value="Unassembled WGS sequence"/>
</dbReference>